<gene>
    <name evidence="2" type="ORF">GCM10011273_03020</name>
</gene>
<organism evidence="2 3">
    <name type="scientific">Asticcacaulis endophyticus</name>
    <dbReference type="NCBI Taxonomy" id="1395890"/>
    <lineage>
        <taxon>Bacteria</taxon>
        <taxon>Pseudomonadati</taxon>
        <taxon>Pseudomonadota</taxon>
        <taxon>Alphaproteobacteria</taxon>
        <taxon>Caulobacterales</taxon>
        <taxon>Caulobacteraceae</taxon>
        <taxon>Asticcacaulis</taxon>
    </lineage>
</organism>
<evidence type="ECO:0000256" key="1">
    <source>
        <dbReference type="SAM" id="Phobius"/>
    </source>
</evidence>
<reference evidence="2" key="1">
    <citation type="journal article" date="2014" name="Int. J. Syst. Evol. Microbiol.">
        <title>Complete genome sequence of Corynebacterium casei LMG S-19264T (=DSM 44701T), isolated from a smear-ripened cheese.</title>
        <authorList>
            <consortium name="US DOE Joint Genome Institute (JGI-PGF)"/>
            <person name="Walter F."/>
            <person name="Albersmeier A."/>
            <person name="Kalinowski J."/>
            <person name="Ruckert C."/>
        </authorList>
    </citation>
    <scope>NUCLEOTIDE SEQUENCE</scope>
    <source>
        <strain evidence="2">KCTC 32296</strain>
    </source>
</reference>
<feature type="transmembrane region" description="Helical" evidence="1">
    <location>
        <begin position="54"/>
        <end position="72"/>
    </location>
</feature>
<accession>A0A918UMW6</accession>
<name>A0A918UMW6_9CAUL</name>
<keyword evidence="3" id="KW-1185">Reference proteome</keyword>
<feature type="transmembrane region" description="Helical" evidence="1">
    <location>
        <begin position="21"/>
        <end position="42"/>
    </location>
</feature>
<evidence type="ECO:0008006" key="4">
    <source>
        <dbReference type="Google" id="ProtNLM"/>
    </source>
</evidence>
<dbReference type="Pfam" id="PF25612">
    <property type="entry name" value="DUF7940"/>
    <property type="match status" value="1"/>
</dbReference>
<keyword evidence="1" id="KW-0812">Transmembrane</keyword>
<keyword evidence="1" id="KW-0472">Membrane</keyword>
<proteinExistence type="predicted"/>
<sequence>MKIVDDWRAILRRWSFKLGAVGALAVTWLADPVNLFTLWSLFPAEIKQAMAPEFLLRLAALIVVGAVIAMFIKQRKKPEVSSDETAG</sequence>
<evidence type="ECO:0000313" key="3">
    <source>
        <dbReference type="Proteomes" id="UP000662572"/>
    </source>
</evidence>
<comment type="caution">
    <text evidence="2">The sequence shown here is derived from an EMBL/GenBank/DDBJ whole genome shotgun (WGS) entry which is preliminary data.</text>
</comment>
<reference evidence="2" key="2">
    <citation type="submission" date="2020-09" db="EMBL/GenBank/DDBJ databases">
        <authorList>
            <person name="Sun Q."/>
            <person name="Kim S."/>
        </authorList>
    </citation>
    <scope>NUCLEOTIDE SEQUENCE</scope>
    <source>
        <strain evidence="2">KCTC 32296</strain>
    </source>
</reference>
<dbReference type="EMBL" id="BMZB01000001">
    <property type="protein sequence ID" value="GGZ21654.1"/>
    <property type="molecule type" value="Genomic_DNA"/>
</dbReference>
<dbReference type="AlphaFoldDB" id="A0A918UMW6"/>
<protein>
    <recommendedName>
        <fullName evidence="4">Holin</fullName>
    </recommendedName>
</protein>
<dbReference type="RefSeq" id="WP_189484603.1">
    <property type="nucleotide sequence ID" value="NZ_BMZB01000001.1"/>
</dbReference>
<dbReference type="Proteomes" id="UP000662572">
    <property type="component" value="Unassembled WGS sequence"/>
</dbReference>
<evidence type="ECO:0000313" key="2">
    <source>
        <dbReference type="EMBL" id="GGZ21654.1"/>
    </source>
</evidence>
<dbReference type="InterPro" id="IPR057700">
    <property type="entry name" value="DUF7940"/>
</dbReference>
<keyword evidence="1" id="KW-1133">Transmembrane helix</keyword>